<keyword evidence="1" id="KW-1133">Transmembrane helix</keyword>
<dbReference type="Proteomes" id="UP001595925">
    <property type="component" value="Unassembled WGS sequence"/>
</dbReference>
<keyword evidence="3" id="KW-1185">Reference proteome</keyword>
<comment type="caution">
    <text evidence="2">The sequence shown here is derived from an EMBL/GenBank/DDBJ whole genome shotgun (WGS) entry which is preliminary data.</text>
</comment>
<gene>
    <name evidence="2" type="ORF">ACFPFO_20610</name>
</gene>
<protein>
    <submittedName>
        <fullName evidence="2">Uncharacterized protein</fullName>
    </submittedName>
</protein>
<dbReference type="RefSeq" id="WP_224828800.1">
    <property type="nucleotide sequence ID" value="NZ_JAIVEF010000010.1"/>
</dbReference>
<keyword evidence="1" id="KW-0472">Membrane</keyword>
<evidence type="ECO:0000256" key="1">
    <source>
        <dbReference type="SAM" id="Phobius"/>
    </source>
</evidence>
<feature type="transmembrane region" description="Helical" evidence="1">
    <location>
        <begin position="116"/>
        <end position="138"/>
    </location>
</feature>
<feature type="transmembrane region" description="Helical" evidence="1">
    <location>
        <begin position="39"/>
        <end position="56"/>
    </location>
</feature>
<proteinExistence type="predicted"/>
<evidence type="ECO:0000313" key="3">
    <source>
        <dbReference type="Proteomes" id="UP001595925"/>
    </source>
</evidence>
<dbReference type="AlphaFoldDB" id="A0ABD5QK01"/>
<sequence>MRYLNGPYPSDIEYRESETLAEYSEEGIEVFREQFGVKTAEYTLLTALLIGGYLALAPKTLNPQIIGIAVNVLGALVLARGLFMGPVAIAETTLGGYGGYNSDLRDLMIQDAIDGFWGAILILSGFLIQAVVMLPPFIKSSGIPIV</sequence>
<organism evidence="2 3">
    <name type="scientific">Saliphagus infecundisoli</name>
    <dbReference type="NCBI Taxonomy" id="1849069"/>
    <lineage>
        <taxon>Archaea</taxon>
        <taxon>Methanobacteriati</taxon>
        <taxon>Methanobacteriota</taxon>
        <taxon>Stenosarchaea group</taxon>
        <taxon>Halobacteria</taxon>
        <taxon>Halobacteriales</taxon>
        <taxon>Natrialbaceae</taxon>
        <taxon>Saliphagus</taxon>
    </lineage>
</organism>
<name>A0ABD5QK01_9EURY</name>
<accession>A0ABD5QK01</accession>
<evidence type="ECO:0000313" key="2">
    <source>
        <dbReference type="EMBL" id="MFC4990102.1"/>
    </source>
</evidence>
<keyword evidence="1" id="KW-0812">Transmembrane</keyword>
<dbReference type="EMBL" id="JBHSJG010000063">
    <property type="protein sequence ID" value="MFC4990102.1"/>
    <property type="molecule type" value="Genomic_DNA"/>
</dbReference>
<reference evidence="2 3" key="1">
    <citation type="journal article" date="2019" name="Int. J. Syst. Evol. Microbiol.">
        <title>The Global Catalogue of Microorganisms (GCM) 10K type strain sequencing project: providing services to taxonomists for standard genome sequencing and annotation.</title>
        <authorList>
            <consortium name="The Broad Institute Genomics Platform"/>
            <consortium name="The Broad Institute Genome Sequencing Center for Infectious Disease"/>
            <person name="Wu L."/>
            <person name="Ma J."/>
        </authorList>
    </citation>
    <scope>NUCLEOTIDE SEQUENCE [LARGE SCALE GENOMIC DNA]</scope>
    <source>
        <strain evidence="2 3">CGMCC 1.15824</strain>
    </source>
</reference>
<feature type="transmembrane region" description="Helical" evidence="1">
    <location>
        <begin position="68"/>
        <end position="89"/>
    </location>
</feature>